<evidence type="ECO:0000259" key="3">
    <source>
        <dbReference type="SMART" id="SM01324"/>
    </source>
</evidence>
<dbReference type="InterPro" id="IPR026870">
    <property type="entry name" value="Zinc_ribbon_dom"/>
</dbReference>
<sequence length="474" mass="51149">MFCIHCGKQLPDGVRFCTNCGAPVKTKPQTPPEPAVTPPPPPVSTPFTPSAPVPPAPEAEPSAAPFTPPAPPQTPPEPDMQAPLEDEPTEMLGKTTIPTFDSDMDPEATMLFIPGSLSHHAPPHSASSAPPSESMWDSTPTPPPSEPMWSSNPTPPPSEPMWSSNPTPPSSEPAWNSTPTPPAFYPPQRDVPPPEAMGYEDPMQPPRKKRSALPVVVAILLILAALAAVAVFYFTQIAPASEKDAEPSQSLAVSAEEPSDTLEPSSTPSSEPSATPAGNSSFRAETLTGSYYSASNANDYLNLRMNGDQLSILLQVGNQALLNLSIPTPDAPVFEVTDNNQLWTFYCSPSEGLVTLVNGSITYQFSQTAAVPSPTVSTPLNGDYLFPTDSQYITNADLDNFTQQEIVLLRNEIYARHGCNFQDETIRNYFLSKSWYHPVEGLNASTFSSTLFNDYESANVDTILAYERAKGWRT</sequence>
<dbReference type="InterPro" id="IPR025582">
    <property type="entry name" value="YARHG_dom"/>
</dbReference>
<dbReference type="EMBL" id="DXDX01000027">
    <property type="protein sequence ID" value="HIY20492.1"/>
    <property type="molecule type" value="Genomic_DNA"/>
</dbReference>
<gene>
    <name evidence="4" type="ORF">H9841_01150</name>
</gene>
<dbReference type="Pfam" id="PF13308">
    <property type="entry name" value="YARHG"/>
    <property type="match status" value="1"/>
</dbReference>
<evidence type="ECO:0000256" key="1">
    <source>
        <dbReference type="SAM" id="MobiDB-lite"/>
    </source>
</evidence>
<evidence type="ECO:0000256" key="2">
    <source>
        <dbReference type="SAM" id="Phobius"/>
    </source>
</evidence>
<reference evidence="4" key="2">
    <citation type="submission" date="2021-04" db="EMBL/GenBank/DDBJ databases">
        <authorList>
            <person name="Gilroy R."/>
        </authorList>
    </citation>
    <scope>NUCLEOTIDE SEQUENCE</scope>
    <source>
        <strain evidence="4">ChiBcec16_6824</strain>
    </source>
</reference>
<proteinExistence type="predicted"/>
<feature type="transmembrane region" description="Helical" evidence="2">
    <location>
        <begin position="212"/>
        <end position="234"/>
    </location>
</feature>
<feature type="compositionally biased region" description="Low complexity" evidence="1">
    <location>
        <begin position="261"/>
        <end position="276"/>
    </location>
</feature>
<feature type="domain" description="YARHG" evidence="3">
    <location>
        <begin position="382"/>
        <end position="468"/>
    </location>
</feature>
<reference evidence="4" key="1">
    <citation type="journal article" date="2021" name="PeerJ">
        <title>Extensive microbial diversity within the chicken gut microbiome revealed by metagenomics and culture.</title>
        <authorList>
            <person name="Gilroy R."/>
            <person name="Ravi A."/>
            <person name="Getino M."/>
            <person name="Pursley I."/>
            <person name="Horton D.L."/>
            <person name="Alikhan N.F."/>
            <person name="Baker D."/>
            <person name="Gharbi K."/>
            <person name="Hall N."/>
            <person name="Watson M."/>
            <person name="Adriaenssens E.M."/>
            <person name="Foster-Nyarko E."/>
            <person name="Jarju S."/>
            <person name="Secka A."/>
            <person name="Antonio M."/>
            <person name="Oren A."/>
            <person name="Chaudhuri R.R."/>
            <person name="La Ragione R."/>
            <person name="Hildebrand F."/>
            <person name="Pallen M.J."/>
        </authorList>
    </citation>
    <scope>NUCLEOTIDE SEQUENCE</scope>
    <source>
        <strain evidence="4">ChiBcec16_6824</strain>
    </source>
</reference>
<evidence type="ECO:0000313" key="5">
    <source>
        <dbReference type="Proteomes" id="UP000823868"/>
    </source>
</evidence>
<evidence type="ECO:0000313" key="4">
    <source>
        <dbReference type="EMBL" id="HIY20492.1"/>
    </source>
</evidence>
<feature type="compositionally biased region" description="Pro residues" evidence="1">
    <location>
        <begin position="66"/>
        <end position="78"/>
    </location>
</feature>
<feature type="region of interest" description="Disordered" evidence="1">
    <location>
        <begin position="24"/>
        <end position="207"/>
    </location>
</feature>
<name>A0A9D2BXS4_9FIRM</name>
<dbReference type="InterPro" id="IPR038434">
    <property type="entry name" value="YARHG_sf"/>
</dbReference>
<protein>
    <submittedName>
        <fullName evidence="4">YARHG domain-containing protein</fullName>
    </submittedName>
</protein>
<keyword evidence="2" id="KW-0472">Membrane</keyword>
<feature type="compositionally biased region" description="Low complexity" evidence="1">
    <location>
        <begin position="118"/>
        <end position="132"/>
    </location>
</feature>
<dbReference type="Gene3D" id="1.20.58.1690">
    <property type="match status" value="1"/>
</dbReference>
<dbReference type="SMART" id="SM01324">
    <property type="entry name" value="YARHG"/>
    <property type="match status" value="1"/>
</dbReference>
<organism evidence="4 5">
    <name type="scientific">Candidatus Flavonifractor merdigallinarum</name>
    <dbReference type="NCBI Taxonomy" id="2838589"/>
    <lineage>
        <taxon>Bacteria</taxon>
        <taxon>Bacillati</taxon>
        <taxon>Bacillota</taxon>
        <taxon>Clostridia</taxon>
        <taxon>Eubacteriales</taxon>
        <taxon>Oscillospiraceae</taxon>
        <taxon>Flavonifractor</taxon>
    </lineage>
</organism>
<keyword evidence="2" id="KW-0812">Transmembrane</keyword>
<dbReference type="AlphaFoldDB" id="A0A9D2BXS4"/>
<comment type="caution">
    <text evidence="4">The sequence shown here is derived from an EMBL/GenBank/DDBJ whole genome shotgun (WGS) entry which is preliminary data.</text>
</comment>
<keyword evidence="2" id="KW-1133">Transmembrane helix</keyword>
<feature type="region of interest" description="Disordered" evidence="1">
    <location>
        <begin position="243"/>
        <end position="281"/>
    </location>
</feature>
<dbReference type="Proteomes" id="UP000823868">
    <property type="component" value="Unassembled WGS sequence"/>
</dbReference>
<feature type="compositionally biased region" description="Pro residues" evidence="1">
    <location>
        <begin position="179"/>
        <end position="195"/>
    </location>
</feature>
<accession>A0A9D2BXS4</accession>
<dbReference type="Pfam" id="PF13240">
    <property type="entry name" value="Zn_Ribbon_1"/>
    <property type="match status" value="1"/>
</dbReference>
<feature type="compositionally biased region" description="Pro residues" evidence="1">
    <location>
        <begin position="29"/>
        <end position="58"/>
    </location>
</feature>